<dbReference type="Proteomes" id="UP000654670">
    <property type="component" value="Unassembled WGS sequence"/>
</dbReference>
<dbReference type="GO" id="GO:0004813">
    <property type="term" value="F:alanine-tRNA ligase activity"/>
    <property type="evidence" value="ECO:0007669"/>
    <property type="project" value="InterPro"/>
</dbReference>
<feature type="domain" description="Threonyl/alanyl tRNA synthetase SAD" evidence="4">
    <location>
        <begin position="166"/>
        <end position="208"/>
    </location>
</feature>
<evidence type="ECO:0000256" key="1">
    <source>
        <dbReference type="ARBA" id="ARBA00001947"/>
    </source>
</evidence>
<dbReference type="PANTHER" id="PTHR43462">
    <property type="entry name" value="ALANYL-TRNA EDITING PROTEIN"/>
    <property type="match status" value="1"/>
</dbReference>
<dbReference type="InterPro" id="IPR009000">
    <property type="entry name" value="Transl_B-barrel_sf"/>
</dbReference>
<dbReference type="SMART" id="SM00863">
    <property type="entry name" value="tRNA_SAD"/>
    <property type="match status" value="1"/>
</dbReference>
<gene>
    <name evidence="5" type="ORF">GCM10007968_14320</name>
</gene>
<dbReference type="EMBL" id="BMOK01000005">
    <property type="protein sequence ID" value="GGL51316.1"/>
    <property type="molecule type" value="Genomic_DNA"/>
</dbReference>
<evidence type="ECO:0000256" key="2">
    <source>
        <dbReference type="ARBA" id="ARBA00022723"/>
    </source>
</evidence>
<dbReference type="InterPro" id="IPR018164">
    <property type="entry name" value="Ala-tRNA-synth_IIc_N"/>
</dbReference>
<dbReference type="PANTHER" id="PTHR43462:SF1">
    <property type="entry name" value="ALANYL-TRNA EDITING PROTEIN AARSD1"/>
    <property type="match status" value="1"/>
</dbReference>
<organism evidence="5 6">
    <name type="scientific">Sporolactobacillus putidus</name>
    <dbReference type="NCBI Taxonomy" id="492735"/>
    <lineage>
        <taxon>Bacteria</taxon>
        <taxon>Bacillati</taxon>
        <taxon>Bacillota</taxon>
        <taxon>Bacilli</taxon>
        <taxon>Bacillales</taxon>
        <taxon>Sporolactobacillaceae</taxon>
        <taxon>Sporolactobacillus</taxon>
    </lineage>
</organism>
<reference evidence="5" key="1">
    <citation type="journal article" date="2014" name="Int. J. Syst. Evol. Microbiol.">
        <title>Complete genome sequence of Corynebacterium casei LMG S-19264T (=DSM 44701T), isolated from a smear-ripened cheese.</title>
        <authorList>
            <consortium name="US DOE Joint Genome Institute (JGI-PGF)"/>
            <person name="Walter F."/>
            <person name="Albersmeier A."/>
            <person name="Kalinowski J."/>
            <person name="Ruckert C."/>
        </authorList>
    </citation>
    <scope>NUCLEOTIDE SEQUENCE</scope>
    <source>
        <strain evidence="5">JCM 15325</strain>
    </source>
</reference>
<dbReference type="GO" id="GO:0046872">
    <property type="term" value="F:metal ion binding"/>
    <property type="evidence" value="ECO:0007669"/>
    <property type="project" value="UniProtKB-KW"/>
</dbReference>
<dbReference type="Pfam" id="PF01411">
    <property type="entry name" value="tRNA-synt_2c"/>
    <property type="match status" value="1"/>
</dbReference>
<dbReference type="RefSeq" id="WP_188802412.1">
    <property type="nucleotide sequence ID" value="NZ_BMOK01000005.1"/>
</dbReference>
<evidence type="ECO:0000259" key="4">
    <source>
        <dbReference type="SMART" id="SM00863"/>
    </source>
</evidence>
<comment type="caution">
    <text evidence="5">The sequence shown here is derived from an EMBL/GenBank/DDBJ whole genome shotgun (WGS) entry which is preliminary data.</text>
</comment>
<dbReference type="Pfam" id="PF07973">
    <property type="entry name" value="tRNA_SAD"/>
    <property type="match status" value="1"/>
</dbReference>
<evidence type="ECO:0000313" key="6">
    <source>
        <dbReference type="Proteomes" id="UP000654670"/>
    </source>
</evidence>
<comment type="cofactor">
    <cofactor evidence="1">
        <name>Zn(2+)</name>
        <dbReference type="ChEBI" id="CHEBI:29105"/>
    </cofactor>
</comment>
<proteinExistence type="predicted"/>
<dbReference type="GO" id="GO:0005524">
    <property type="term" value="F:ATP binding"/>
    <property type="evidence" value="ECO:0007669"/>
    <property type="project" value="InterPro"/>
</dbReference>
<dbReference type="Gene3D" id="3.30.980.10">
    <property type="entry name" value="Threonyl-trna Synthetase, Chain A, domain 2"/>
    <property type="match status" value="1"/>
</dbReference>
<dbReference type="GO" id="GO:0006419">
    <property type="term" value="P:alanyl-tRNA aminoacylation"/>
    <property type="evidence" value="ECO:0007669"/>
    <property type="project" value="InterPro"/>
</dbReference>
<dbReference type="InterPro" id="IPR051335">
    <property type="entry name" value="Alanyl-tRNA_Editing_Enzymes"/>
</dbReference>
<dbReference type="SUPFAM" id="SSF55186">
    <property type="entry name" value="ThrRS/AlaRS common domain"/>
    <property type="match status" value="1"/>
</dbReference>
<keyword evidence="3" id="KW-0862">Zinc</keyword>
<dbReference type="AlphaFoldDB" id="A0A917S2Q0"/>
<evidence type="ECO:0000256" key="3">
    <source>
        <dbReference type="ARBA" id="ARBA00022833"/>
    </source>
</evidence>
<protein>
    <submittedName>
        <fullName evidence="5">Alanyl-tRNA editing protein</fullName>
    </submittedName>
</protein>
<reference evidence="5" key="2">
    <citation type="submission" date="2020-09" db="EMBL/GenBank/DDBJ databases">
        <authorList>
            <person name="Sun Q."/>
            <person name="Ohkuma M."/>
        </authorList>
    </citation>
    <scope>NUCLEOTIDE SEQUENCE</scope>
    <source>
        <strain evidence="5">JCM 15325</strain>
    </source>
</reference>
<dbReference type="InterPro" id="IPR012947">
    <property type="entry name" value="tRNA_SAD"/>
</dbReference>
<dbReference type="SUPFAM" id="SSF50447">
    <property type="entry name" value="Translation proteins"/>
    <property type="match status" value="1"/>
</dbReference>
<dbReference type="Gene3D" id="2.40.30.130">
    <property type="match status" value="1"/>
</dbReference>
<evidence type="ECO:0000313" key="5">
    <source>
        <dbReference type="EMBL" id="GGL51316.1"/>
    </source>
</evidence>
<keyword evidence="6" id="KW-1185">Reference proteome</keyword>
<accession>A0A917S2Q0</accession>
<dbReference type="InterPro" id="IPR018163">
    <property type="entry name" value="Thr/Ala-tRNA-synth_IIc_edit"/>
</dbReference>
<name>A0A917S2Q0_9BACL</name>
<sequence>MVKKVFWDDPYLTELETKVHSVNGDKVTLDQTIAYAFNGGQESDSGTIGDYAIWSAQKDGKEIIYEIDKNHQLKPGDSVTVHVDWEKRYRLMRLHFAAELVLEYVYQIYNHPEKIGAHISEDKARVDFNWEGNISEIFPVLENKIESMIAADRRIISAFSDEENQRRYWEIEGFARVPCGGTHIRSTGEIGSIKLKRRNLGKDKERIEIHLK</sequence>
<dbReference type="GO" id="GO:0002161">
    <property type="term" value="F:aminoacyl-tRNA deacylase activity"/>
    <property type="evidence" value="ECO:0007669"/>
    <property type="project" value="UniProtKB-ARBA"/>
</dbReference>
<keyword evidence="2" id="KW-0479">Metal-binding</keyword>